<evidence type="ECO:0000256" key="3">
    <source>
        <dbReference type="ARBA" id="ARBA00022737"/>
    </source>
</evidence>
<dbReference type="EMBL" id="JAMSHJ010000007">
    <property type="protein sequence ID" value="KAI5386259.1"/>
    <property type="molecule type" value="Genomic_DNA"/>
</dbReference>
<dbReference type="GO" id="GO:0016020">
    <property type="term" value="C:membrane"/>
    <property type="evidence" value="ECO:0007669"/>
    <property type="project" value="UniProtKB-SubCell"/>
</dbReference>
<evidence type="ECO:0000256" key="2">
    <source>
        <dbReference type="ARBA" id="ARBA00022692"/>
    </source>
</evidence>
<dbReference type="GO" id="GO:0010960">
    <property type="term" value="P:magnesium ion homeostasis"/>
    <property type="evidence" value="ECO:0007669"/>
    <property type="project" value="InterPro"/>
</dbReference>
<dbReference type="PROSITE" id="PS51846">
    <property type="entry name" value="CNNM"/>
    <property type="match status" value="1"/>
</dbReference>
<dbReference type="Pfam" id="PF01595">
    <property type="entry name" value="CNNM"/>
    <property type="match status" value="1"/>
</dbReference>
<keyword evidence="2 8" id="KW-0812">Transmembrane</keyword>
<feature type="transmembrane region" description="Helical" evidence="9">
    <location>
        <begin position="89"/>
        <end position="111"/>
    </location>
</feature>
<comment type="subcellular location">
    <subcellularLocation>
        <location evidence="1">Membrane</location>
        <topology evidence="1">Multi-pass membrane protein</topology>
    </subcellularLocation>
</comment>
<evidence type="ECO:0000313" key="12">
    <source>
        <dbReference type="Proteomes" id="UP001058974"/>
    </source>
</evidence>
<evidence type="ECO:0000256" key="8">
    <source>
        <dbReference type="PROSITE-ProRule" id="PRU01193"/>
    </source>
</evidence>
<dbReference type="GO" id="GO:0005737">
    <property type="term" value="C:cytoplasm"/>
    <property type="evidence" value="ECO:0007669"/>
    <property type="project" value="TreeGrafter"/>
</dbReference>
<dbReference type="InterPro" id="IPR045095">
    <property type="entry name" value="ACDP"/>
</dbReference>
<keyword evidence="3" id="KW-0677">Repeat</keyword>
<dbReference type="InterPro" id="IPR002550">
    <property type="entry name" value="CNNM"/>
</dbReference>
<evidence type="ECO:0000256" key="9">
    <source>
        <dbReference type="SAM" id="Phobius"/>
    </source>
</evidence>
<evidence type="ECO:0000256" key="4">
    <source>
        <dbReference type="ARBA" id="ARBA00022989"/>
    </source>
</evidence>
<sequence>MAVEYHCCEPGFFIHILIIVLLVVFAGLMSGLTLGLMSLSLVDLEVLAKSGTPRDRKHAEKILPVVRNQHLLLCTLLICNAAAMEALPIFLDSLVTAWGAILISVTLILLFGEIIPQSICSRYGLAIGASVTPFVRVLVWICYPVSFPISKLLDYLLGHRHEALFRRAELKTLVDLHGNEAGKGGELTHDETTIIAGALELSEKTASDAMTPISEIFAIDINSKLDRGLMNEILGKGHSRVPVYYEQSTNIIGLILIKNLLTIHPEDEEPVKNVTIRRIPRVPESIPLYDILNEFQKGHSHMAVVVRQCDKKKQPSSQNNANDSVREVKVDIDGEKPPQEKVLKPKIPIQKWKSFPHSNRSNRGNSRGRKWTKNMYSDILEIDGSPLPNIPEEEEAIGIITMEDVIEELLQEEIFDETDHHFEDS</sequence>
<protein>
    <submittedName>
        <fullName evidence="11">DUF21 domain-containing protein</fullName>
    </submittedName>
</protein>
<keyword evidence="12" id="KW-1185">Reference proteome</keyword>
<dbReference type="Gramene" id="Psat07G0270600-T1">
    <property type="protein sequence ID" value="KAI5386259.1"/>
    <property type="gene ID" value="KIW84_072706"/>
</dbReference>
<proteinExistence type="predicted"/>
<dbReference type="GO" id="GO:0030026">
    <property type="term" value="P:intracellular manganese ion homeostasis"/>
    <property type="evidence" value="ECO:0007669"/>
    <property type="project" value="TreeGrafter"/>
</dbReference>
<keyword evidence="5" id="KW-0129">CBS domain</keyword>
<dbReference type="PANTHER" id="PTHR12064:SF59">
    <property type="entry name" value="CNNM TRANSMEMBRANE DOMAIN-CONTAINING PROTEIN"/>
    <property type="match status" value="1"/>
</dbReference>
<gene>
    <name evidence="11" type="ORF">KIW84_072706</name>
</gene>
<dbReference type="Proteomes" id="UP001058974">
    <property type="component" value="Chromosome 7"/>
</dbReference>
<keyword evidence="7" id="KW-0325">Glycoprotein</keyword>
<name>A0A9D4ZWD5_PEA</name>
<dbReference type="InterPro" id="IPR044751">
    <property type="entry name" value="Ion_transp-like_CBS"/>
</dbReference>
<evidence type="ECO:0000256" key="1">
    <source>
        <dbReference type="ARBA" id="ARBA00004141"/>
    </source>
</evidence>
<dbReference type="Gramene" id="PSAT_LOCUS31809_t1">
    <property type="protein sequence ID" value="CAL5213524.1"/>
    <property type="gene ID" value="PSAT_LOCUS31809"/>
</dbReference>
<dbReference type="OrthoDB" id="5353557at2759"/>
<feature type="transmembrane region" description="Helical" evidence="9">
    <location>
        <begin position="123"/>
        <end position="141"/>
    </location>
</feature>
<dbReference type="CDD" id="cd04590">
    <property type="entry name" value="CBS_pair_CorC_HlyC_assoc"/>
    <property type="match status" value="1"/>
</dbReference>
<keyword evidence="6 8" id="KW-0472">Membrane</keyword>
<comment type="caution">
    <text evidence="11">The sequence shown here is derived from an EMBL/GenBank/DDBJ whole genome shotgun (WGS) entry which is preliminary data.</text>
</comment>
<organism evidence="11 12">
    <name type="scientific">Pisum sativum</name>
    <name type="common">Garden pea</name>
    <name type="synonym">Lathyrus oleraceus</name>
    <dbReference type="NCBI Taxonomy" id="3888"/>
    <lineage>
        <taxon>Eukaryota</taxon>
        <taxon>Viridiplantae</taxon>
        <taxon>Streptophyta</taxon>
        <taxon>Embryophyta</taxon>
        <taxon>Tracheophyta</taxon>
        <taxon>Spermatophyta</taxon>
        <taxon>Magnoliopsida</taxon>
        <taxon>eudicotyledons</taxon>
        <taxon>Gunneridae</taxon>
        <taxon>Pentapetalae</taxon>
        <taxon>rosids</taxon>
        <taxon>fabids</taxon>
        <taxon>Fabales</taxon>
        <taxon>Fabaceae</taxon>
        <taxon>Papilionoideae</taxon>
        <taxon>50 kb inversion clade</taxon>
        <taxon>NPAAA clade</taxon>
        <taxon>Hologalegina</taxon>
        <taxon>IRL clade</taxon>
        <taxon>Fabeae</taxon>
        <taxon>Lathyrus</taxon>
    </lineage>
</organism>
<evidence type="ECO:0000313" key="11">
    <source>
        <dbReference type="EMBL" id="KAI5386259.1"/>
    </source>
</evidence>
<evidence type="ECO:0000256" key="5">
    <source>
        <dbReference type="ARBA" id="ARBA00023122"/>
    </source>
</evidence>
<evidence type="ECO:0000256" key="6">
    <source>
        <dbReference type="ARBA" id="ARBA00023136"/>
    </source>
</evidence>
<accession>A0A9D4ZWD5</accession>
<evidence type="ECO:0000256" key="7">
    <source>
        <dbReference type="ARBA" id="ARBA00023180"/>
    </source>
</evidence>
<evidence type="ECO:0000259" key="10">
    <source>
        <dbReference type="PROSITE" id="PS51846"/>
    </source>
</evidence>
<dbReference type="PANTHER" id="PTHR12064">
    <property type="entry name" value="METAL TRANSPORTER CNNM"/>
    <property type="match status" value="1"/>
</dbReference>
<dbReference type="Gene3D" id="3.10.580.10">
    <property type="entry name" value="CBS-domain"/>
    <property type="match status" value="2"/>
</dbReference>
<dbReference type="FunFam" id="3.10.580.10:FF:000015">
    <property type="entry name" value="DUF21 domain-containing protein"/>
    <property type="match status" value="1"/>
</dbReference>
<feature type="transmembrane region" description="Helical" evidence="9">
    <location>
        <begin position="12"/>
        <end position="42"/>
    </location>
</feature>
<feature type="domain" description="CNNM transmembrane" evidence="10">
    <location>
        <begin position="8"/>
        <end position="191"/>
    </location>
</feature>
<dbReference type="InterPro" id="IPR046342">
    <property type="entry name" value="CBS_dom_sf"/>
</dbReference>
<dbReference type="AlphaFoldDB" id="A0A9D4ZWD5"/>
<keyword evidence="4 8" id="KW-1133">Transmembrane helix</keyword>
<dbReference type="SUPFAM" id="SSF54631">
    <property type="entry name" value="CBS-domain pair"/>
    <property type="match status" value="1"/>
</dbReference>
<reference evidence="11 12" key="1">
    <citation type="journal article" date="2022" name="Nat. Genet.">
        <title>Improved pea reference genome and pan-genome highlight genomic features and evolutionary characteristics.</title>
        <authorList>
            <person name="Yang T."/>
            <person name="Liu R."/>
            <person name="Luo Y."/>
            <person name="Hu S."/>
            <person name="Wang D."/>
            <person name="Wang C."/>
            <person name="Pandey M.K."/>
            <person name="Ge S."/>
            <person name="Xu Q."/>
            <person name="Li N."/>
            <person name="Li G."/>
            <person name="Huang Y."/>
            <person name="Saxena R.K."/>
            <person name="Ji Y."/>
            <person name="Li M."/>
            <person name="Yan X."/>
            <person name="He Y."/>
            <person name="Liu Y."/>
            <person name="Wang X."/>
            <person name="Xiang C."/>
            <person name="Varshney R.K."/>
            <person name="Ding H."/>
            <person name="Gao S."/>
            <person name="Zong X."/>
        </authorList>
    </citation>
    <scope>NUCLEOTIDE SEQUENCE [LARGE SCALE GENOMIC DNA]</scope>
    <source>
        <strain evidence="11 12">cv. Zhongwan 6</strain>
    </source>
</reference>